<evidence type="ECO:0000313" key="3">
    <source>
        <dbReference type="Proteomes" id="UP000663848"/>
    </source>
</evidence>
<gene>
    <name evidence="2" type="ORF">QYT958_LOCUS42752</name>
</gene>
<dbReference type="AlphaFoldDB" id="A0A822D8K3"/>
<comment type="caution">
    <text evidence="2">The sequence shown here is derived from an EMBL/GenBank/DDBJ whole genome shotgun (WGS) entry which is preliminary data.</text>
</comment>
<organism evidence="2 3">
    <name type="scientific">Rotaria socialis</name>
    <dbReference type="NCBI Taxonomy" id="392032"/>
    <lineage>
        <taxon>Eukaryota</taxon>
        <taxon>Metazoa</taxon>
        <taxon>Spiralia</taxon>
        <taxon>Gnathifera</taxon>
        <taxon>Rotifera</taxon>
        <taxon>Eurotatoria</taxon>
        <taxon>Bdelloidea</taxon>
        <taxon>Philodinida</taxon>
        <taxon>Philodinidae</taxon>
        <taxon>Rotaria</taxon>
    </lineage>
</organism>
<feature type="compositionally biased region" description="Basic and acidic residues" evidence="1">
    <location>
        <begin position="1"/>
        <end position="11"/>
    </location>
</feature>
<dbReference type="Proteomes" id="UP000663848">
    <property type="component" value="Unassembled WGS sequence"/>
</dbReference>
<feature type="non-terminal residue" evidence="2">
    <location>
        <position position="1"/>
    </location>
</feature>
<sequence length="61" mass="6966">DEHSSNDHNTQENRANVLSNVNGNLSDISERDDDDNDDDLVLPQVKPMKKKRKTAVRILHI</sequence>
<evidence type="ECO:0000313" key="2">
    <source>
        <dbReference type="EMBL" id="CAF5062473.1"/>
    </source>
</evidence>
<evidence type="ECO:0000256" key="1">
    <source>
        <dbReference type="SAM" id="MobiDB-lite"/>
    </source>
</evidence>
<reference evidence="2" key="1">
    <citation type="submission" date="2021-02" db="EMBL/GenBank/DDBJ databases">
        <authorList>
            <person name="Nowell W R."/>
        </authorList>
    </citation>
    <scope>NUCLEOTIDE SEQUENCE</scope>
</reference>
<protein>
    <submittedName>
        <fullName evidence="2">Uncharacterized protein</fullName>
    </submittedName>
</protein>
<feature type="compositionally biased region" description="Polar residues" evidence="1">
    <location>
        <begin position="12"/>
        <end position="27"/>
    </location>
</feature>
<dbReference type="EMBL" id="CAJOBR010056357">
    <property type="protein sequence ID" value="CAF5062473.1"/>
    <property type="molecule type" value="Genomic_DNA"/>
</dbReference>
<name>A0A822D8K3_9BILA</name>
<accession>A0A822D8K3</accession>
<proteinExistence type="predicted"/>
<feature type="compositionally biased region" description="Acidic residues" evidence="1">
    <location>
        <begin position="30"/>
        <end position="40"/>
    </location>
</feature>
<feature type="region of interest" description="Disordered" evidence="1">
    <location>
        <begin position="1"/>
        <end position="41"/>
    </location>
</feature>